<gene>
    <name evidence="1" type="ORF">RRG08_006813</name>
</gene>
<reference evidence="1" key="1">
    <citation type="journal article" date="2023" name="G3 (Bethesda)">
        <title>A reference genome for the long-term kleptoplast-retaining sea slug Elysia crispata morphotype clarki.</title>
        <authorList>
            <person name="Eastman K.E."/>
            <person name="Pendleton A.L."/>
            <person name="Shaikh M.A."/>
            <person name="Suttiyut T."/>
            <person name="Ogas R."/>
            <person name="Tomko P."/>
            <person name="Gavelis G."/>
            <person name="Widhalm J.R."/>
            <person name="Wisecaver J.H."/>
        </authorList>
    </citation>
    <scope>NUCLEOTIDE SEQUENCE</scope>
    <source>
        <strain evidence="1">ECLA1</strain>
    </source>
</reference>
<dbReference type="EMBL" id="JAWDGP010000900">
    <property type="protein sequence ID" value="KAK3796243.1"/>
    <property type="molecule type" value="Genomic_DNA"/>
</dbReference>
<accession>A0AAE1E7Z1</accession>
<dbReference type="AlphaFoldDB" id="A0AAE1E7Z1"/>
<proteinExistence type="predicted"/>
<sequence length="110" mass="12899">MSSAARESLEESCFHWQLESHMERSLQGEHNITLIQEYYFLGHRNLNLVQEFSSLDYLISFWSTDLPLGFPNMSLIYRSSSWLPNMILILRYSSSLSQHHSELPIYLLAT</sequence>
<name>A0AAE1E7Z1_9GAST</name>
<evidence type="ECO:0000313" key="1">
    <source>
        <dbReference type="EMBL" id="KAK3796243.1"/>
    </source>
</evidence>
<organism evidence="1 2">
    <name type="scientific">Elysia crispata</name>
    <name type="common">lettuce slug</name>
    <dbReference type="NCBI Taxonomy" id="231223"/>
    <lineage>
        <taxon>Eukaryota</taxon>
        <taxon>Metazoa</taxon>
        <taxon>Spiralia</taxon>
        <taxon>Lophotrochozoa</taxon>
        <taxon>Mollusca</taxon>
        <taxon>Gastropoda</taxon>
        <taxon>Heterobranchia</taxon>
        <taxon>Euthyneura</taxon>
        <taxon>Panpulmonata</taxon>
        <taxon>Sacoglossa</taxon>
        <taxon>Placobranchoidea</taxon>
        <taxon>Plakobranchidae</taxon>
        <taxon>Elysia</taxon>
    </lineage>
</organism>
<comment type="caution">
    <text evidence="1">The sequence shown here is derived from an EMBL/GenBank/DDBJ whole genome shotgun (WGS) entry which is preliminary data.</text>
</comment>
<protein>
    <submittedName>
        <fullName evidence="1">Uncharacterized protein</fullName>
    </submittedName>
</protein>
<dbReference type="Proteomes" id="UP001283361">
    <property type="component" value="Unassembled WGS sequence"/>
</dbReference>
<evidence type="ECO:0000313" key="2">
    <source>
        <dbReference type="Proteomes" id="UP001283361"/>
    </source>
</evidence>
<keyword evidence="2" id="KW-1185">Reference proteome</keyword>